<dbReference type="InterPro" id="IPR005122">
    <property type="entry name" value="Uracil-DNA_glycosylase-like"/>
</dbReference>
<dbReference type="Gene3D" id="3.40.470.10">
    <property type="entry name" value="Uracil-DNA glycosylase-like domain"/>
    <property type="match status" value="1"/>
</dbReference>
<accession>A0A5Q0C8N8</accession>
<dbReference type="SMART" id="SM00987">
    <property type="entry name" value="UreE_C"/>
    <property type="match status" value="1"/>
</dbReference>
<dbReference type="SMART" id="SM00986">
    <property type="entry name" value="UDG"/>
    <property type="match status" value="1"/>
</dbReference>
<proteinExistence type="predicted"/>
<dbReference type="Pfam" id="PF03167">
    <property type="entry name" value="UDG"/>
    <property type="match status" value="1"/>
</dbReference>
<dbReference type="InterPro" id="IPR036895">
    <property type="entry name" value="Uracil-DNA_glycosylase-like_sf"/>
</dbReference>
<dbReference type="OrthoDB" id="9789139at2"/>
<organism evidence="2 3">
    <name type="scientific">Rhizobium grahamii</name>
    <dbReference type="NCBI Taxonomy" id="1120045"/>
    <lineage>
        <taxon>Bacteria</taxon>
        <taxon>Pseudomonadati</taxon>
        <taxon>Pseudomonadota</taxon>
        <taxon>Alphaproteobacteria</taxon>
        <taxon>Hyphomicrobiales</taxon>
        <taxon>Rhizobiaceae</taxon>
        <taxon>Rhizobium/Agrobacterium group</taxon>
        <taxon>Rhizobium</taxon>
    </lineage>
</organism>
<gene>
    <name evidence="2" type="ORF">FZ934_07655</name>
</gene>
<dbReference type="RefSeq" id="WP_153270567.1">
    <property type="nucleotide sequence ID" value="NZ_CP043498.1"/>
</dbReference>
<evidence type="ECO:0000313" key="2">
    <source>
        <dbReference type="EMBL" id="QFY60317.1"/>
    </source>
</evidence>
<name>A0A5Q0C8N8_9HYPH</name>
<dbReference type="CDD" id="cd10033">
    <property type="entry name" value="UDG_like"/>
    <property type="match status" value="1"/>
</dbReference>
<reference evidence="2 3" key="1">
    <citation type="submission" date="2019-08" db="EMBL/GenBank/DDBJ databases">
        <title>Prosopis cineraria nodule microbiome.</title>
        <authorList>
            <person name="Ali R."/>
            <person name="Chaluvadi S.R."/>
            <person name="Wang X."/>
        </authorList>
    </citation>
    <scope>NUCLEOTIDE SEQUENCE [LARGE SCALE GENOMIC DNA]</scope>
    <source>
        <strain evidence="2 3">BG7</strain>
    </source>
</reference>
<dbReference type="Proteomes" id="UP000326881">
    <property type="component" value="Chromosome"/>
</dbReference>
<protein>
    <submittedName>
        <fullName evidence="2">Uracil-DNA glycosylase family protein</fullName>
    </submittedName>
</protein>
<dbReference type="PANTHER" id="PTHR42160:SF1">
    <property type="entry name" value="URACIL-DNA GLYCOSYLASE SUPERFAMILY PROTEIN"/>
    <property type="match status" value="1"/>
</dbReference>
<dbReference type="InterPro" id="IPR047124">
    <property type="entry name" value="HI_0220.2"/>
</dbReference>
<evidence type="ECO:0000313" key="3">
    <source>
        <dbReference type="Proteomes" id="UP000326881"/>
    </source>
</evidence>
<dbReference type="SUPFAM" id="SSF52141">
    <property type="entry name" value="Uracil-DNA glycosylase-like"/>
    <property type="match status" value="1"/>
</dbReference>
<evidence type="ECO:0000259" key="1">
    <source>
        <dbReference type="SMART" id="SM00986"/>
    </source>
</evidence>
<keyword evidence="3" id="KW-1185">Reference proteome</keyword>
<dbReference type="AlphaFoldDB" id="A0A5Q0C8N8"/>
<dbReference type="PANTHER" id="PTHR42160">
    <property type="entry name" value="URACIL-DNA GLYCOSYLASE SUPERFAMILY PROTEIN"/>
    <property type="match status" value="1"/>
</dbReference>
<dbReference type="KEGG" id="rgr:FZ934_07655"/>
<feature type="domain" description="Uracil-DNA glycosylase-like" evidence="1">
    <location>
        <begin position="41"/>
        <end position="204"/>
    </location>
</feature>
<dbReference type="EMBL" id="CP043498">
    <property type="protein sequence ID" value="QFY60317.1"/>
    <property type="molecule type" value="Genomic_DNA"/>
</dbReference>
<sequence length="212" mass="24217">MVGGCHSELERLSAEIAACRICRDAPLKGPADRLPHEPRPVATLSSRARILIAGQAPGLRVHESGIPFNDASGDRLRDWLDVSRETFYDIDRFAMLPMGFCFPGYDAKGGDLPPRRECAPIWRERAMRAMPQVELVLAVGQYAQAWHMREERRESLTETVRAWRQVLFANRSPAILPLPHPSWRNSGWIKRNPWFTEELLPVLRERIKLLTS</sequence>